<feature type="compositionally biased region" description="Low complexity" evidence="1">
    <location>
        <begin position="166"/>
        <end position="204"/>
    </location>
</feature>
<organism evidence="3 4">
    <name type="scientific">Cyphellophora europaea (strain CBS 101466)</name>
    <name type="common">Phialophora europaea</name>
    <dbReference type="NCBI Taxonomy" id="1220924"/>
    <lineage>
        <taxon>Eukaryota</taxon>
        <taxon>Fungi</taxon>
        <taxon>Dikarya</taxon>
        <taxon>Ascomycota</taxon>
        <taxon>Pezizomycotina</taxon>
        <taxon>Eurotiomycetes</taxon>
        <taxon>Chaetothyriomycetidae</taxon>
        <taxon>Chaetothyriales</taxon>
        <taxon>Cyphellophoraceae</taxon>
        <taxon>Cyphellophora</taxon>
    </lineage>
</organism>
<dbReference type="SUPFAM" id="SSF49870">
    <property type="entry name" value="Osmotin, thaumatin-like protein"/>
    <property type="match status" value="1"/>
</dbReference>
<evidence type="ECO:0000256" key="2">
    <source>
        <dbReference type="SAM" id="SignalP"/>
    </source>
</evidence>
<dbReference type="GeneID" id="19967467"/>
<feature type="chain" id="PRO_5004824436" description="Antigenic thaumatin-like protein" evidence="2">
    <location>
        <begin position="22"/>
        <end position="225"/>
    </location>
</feature>
<reference evidence="3 4" key="1">
    <citation type="submission" date="2013-03" db="EMBL/GenBank/DDBJ databases">
        <title>The Genome Sequence of Phialophora europaea CBS 101466.</title>
        <authorList>
            <consortium name="The Broad Institute Genomics Platform"/>
            <person name="Cuomo C."/>
            <person name="de Hoog S."/>
            <person name="Gorbushina A."/>
            <person name="Walker B."/>
            <person name="Young S.K."/>
            <person name="Zeng Q."/>
            <person name="Gargeya S."/>
            <person name="Fitzgerald M."/>
            <person name="Haas B."/>
            <person name="Abouelleil A."/>
            <person name="Allen A.W."/>
            <person name="Alvarado L."/>
            <person name="Arachchi H.M."/>
            <person name="Berlin A.M."/>
            <person name="Chapman S.B."/>
            <person name="Gainer-Dewar J."/>
            <person name="Goldberg J."/>
            <person name="Griggs A."/>
            <person name="Gujja S."/>
            <person name="Hansen M."/>
            <person name="Howarth C."/>
            <person name="Imamovic A."/>
            <person name="Ireland A."/>
            <person name="Larimer J."/>
            <person name="McCowan C."/>
            <person name="Murphy C."/>
            <person name="Pearson M."/>
            <person name="Poon T.W."/>
            <person name="Priest M."/>
            <person name="Roberts A."/>
            <person name="Saif S."/>
            <person name="Shea T."/>
            <person name="Sisk P."/>
            <person name="Sykes S."/>
            <person name="Wortman J."/>
            <person name="Nusbaum C."/>
            <person name="Birren B."/>
        </authorList>
    </citation>
    <scope>NUCLEOTIDE SEQUENCE [LARGE SCALE GENOMIC DNA]</scope>
    <source>
        <strain evidence="3 4">CBS 101466</strain>
    </source>
</reference>
<evidence type="ECO:0008006" key="5">
    <source>
        <dbReference type="Google" id="ProtNLM"/>
    </source>
</evidence>
<name>W2SB49_CYPE1</name>
<dbReference type="AlphaFoldDB" id="W2SB49"/>
<keyword evidence="4" id="KW-1185">Reference proteome</keyword>
<dbReference type="PANTHER" id="PTHR36195:SF4">
    <property type="entry name" value="DOMAIN PROTEIN, PUTATIVE (AFU_ORTHOLOGUE AFUA_5G01990)-RELATED"/>
    <property type="match status" value="1"/>
</dbReference>
<dbReference type="RefSeq" id="XP_008710658.1">
    <property type="nucleotide sequence ID" value="XM_008712436.1"/>
</dbReference>
<gene>
    <name evidence="3" type="ORF">HMPREF1541_00128</name>
</gene>
<evidence type="ECO:0000313" key="4">
    <source>
        <dbReference type="Proteomes" id="UP000030752"/>
    </source>
</evidence>
<dbReference type="InterPro" id="IPR006771">
    <property type="entry name" value="CetA-like"/>
</dbReference>
<feature type="compositionally biased region" description="Basic residues" evidence="1">
    <location>
        <begin position="216"/>
        <end position="225"/>
    </location>
</feature>
<proteinExistence type="predicted"/>
<dbReference type="PANTHER" id="PTHR36195">
    <property type="entry name" value="DOMAIN PROTEIN, PUTATIVE (AFU_ORTHOLOGUE AFUA_5G01990)-RELATED-RELATED"/>
    <property type="match status" value="1"/>
</dbReference>
<dbReference type="EMBL" id="KB822711">
    <property type="protein sequence ID" value="ETN45946.1"/>
    <property type="molecule type" value="Genomic_DNA"/>
</dbReference>
<keyword evidence="2" id="KW-0732">Signal</keyword>
<feature type="signal peptide" evidence="2">
    <location>
        <begin position="1"/>
        <end position="21"/>
    </location>
</feature>
<dbReference type="VEuPathDB" id="FungiDB:HMPREF1541_00128"/>
<protein>
    <recommendedName>
        <fullName evidence="5">Antigenic thaumatin-like protein</fullName>
    </recommendedName>
</protein>
<dbReference type="Proteomes" id="UP000030752">
    <property type="component" value="Unassembled WGS sequence"/>
</dbReference>
<dbReference type="Pfam" id="PF04681">
    <property type="entry name" value="Bys1"/>
    <property type="match status" value="1"/>
</dbReference>
<accession>W2SB49</accession>
<sequence>MSLSKFTGAAVLLALAPTAMALGQATVVNNCGFPIYYASVGQSQHAEMQQMQGSYSEQFGEQGNGISIKLAPSADANPTQFEFTWADGKINYDLSNINGNPFANEGMSLVPSMSNDPNNPTCVPINCAAGDSVCDAAYNQPDDVRTHVCSDNADLVLTMCPGGSSGTPSSSGSSSGSETSTASPSASAVASSAPAASSTTTWGGRPPSKRAEHGHQRVHSRAFRV</sequence>
<dbReference type="InParanoid" id="W2SB49"/>
<dbReference type="HOGENOM" id="CLU_1229883_0_0_1"/>
<evidence type="ECO:0000256" key="1">
    <source>
        <dbReference type="SAM" id="MobiDB-lite"/>
    </source>
</evidence>
<dbReference type="eggNOG" id="ENOG502SSWE">
    <property type="taxonomic scope" value="Eukaryota"/>
</dbReference>
<dbReference type="OrthoDB" id="5144514at2759"/>
<feature type="region of interest" description="Disordered" evidence="1">
    <location>
        <begin position="160"/>
        <end position="225"/>
    </location>
</feature>
<dbReference type="InterPro" id="IPR037176">
    <property type="entry name" value="Osmotin/thaumatin-like_sf"/>
</dbReference>
<evidence type="ECO:0000313" key="3">
    <source>
        <dbReference type="EMBL" id="ETN45946.1"/>
    </source>
</evidence>